<organism evidence="2 3">
    <name type="scientific">Aphanomyces astaci</name>
    <name type="common">Crayfish plague agent</name>
    <dbReference type="NCBI Taxonomy" id="112090"/>
    <lineage>
        <taxon>Eukaryota</taxon>
        <taxon>Sar</taxon>
        <taxon>Stramenopiles</taxon>
        <taxon>Oomycota</taxon>
        <taxon>Saprolegniomycetes</taxon>
        <taxon>Saprolegniales</taxon>
        <taxon>Verrucalvaceae</taxon>
        <taxon>Aphanomyces</taxon>
    </lineage>
</organism>
<feature type="region of interest" description="Disordered" evidence="1">
    <location>
        <begin position="202"/>
        <end position="246"/>
    </location>
</feature>
<evidence type="ECO:0000313" key="2">
    <source>
        <dbReference type="EMBL" id="RHY26864.1"/>
    </source>
</evidence>
<evidence type="ECO:0000313" key="3">
    <source>
        <dbReference type="Proteomes" id="UP000266239"/>
    </source>
</evidence>
<dbReference type="AlphaFoldDB" id="A0A397BUD1"/>
<proteinExistence type="predicted"/>
<sequence length="311" mass="34003">MEEQRPRFFTVLPSSSPTHMTVVNGYSRKKAPVIANSRAVKRRSGLDSLSKEVLAKMAYRRLRAKRRLEIALPSALKNNQPSSAPLDMTNEMISNNSSTTQTMTLSLPVNERRKHSDLLDLLMKPVMQVSAIDRPQAIPMPPILLPQSFLDDNPTPKEMMHAGLLLDPTTVPLPSLPSIDSPAAAMQFPSYAAAADVEEMTKAPPKVSVHSHQKRHQANGATPGGTAGGGRDDAGGSAAAAAAADMEEIDRKRAEMQLAPLNGGATDEQFEVKLLKKIVNRSRVMKKYMNPNALTREMMTDIPRDSLFNVM</sequence>
<name>A0A397BUD1_APHAT</name>
<feature type="compositionally biased region" description="Low complexity" evidence="1">
    <location>
        <begin position="235"/>
        <end position="244"/>
    </location>
</feature>
<accession>A0A397BUD1</accession>
<dbReference type="VEuPathDB" id="FungiDB:H257_13624"/>
<dbReference type="Proteomes" id="UP000266239">
    <property type="component" value="Unassembled WGS sequence"/>
</dbReference>
<protein>
    <submittedName>
        <fullName evidence="2">Uncharacterized protein</fullName>
    </submittedName>
</protein>
<dbReference type="EMBL" id="QUTA01002504">
    <property type="protein sequence ID" value="RHY26864.1"/>
    <property type="molecule type" value="Genomic_DNA"/>
</dbReference>
<evidence type="ECO:0000256" key="1">
    <source>
        <dbReference type="SAM" id="MobiDB-lite"/>
    </source>
</evidence>
<comment type="caution">
    <text evidence="2">The sequence shown here is derived from an EMBL/GenBank/DDBJ whole genome shotgun (WGS) entry which is preliminary data.</text>
</comment>
<gene>
    <name evidence="2" type="ORF">DYB25_007755</name>
</gene>
<reference evidence="2 3" key="1">
    <citation type="submission" date="2018-08" db="EMBL/GenBank/DDBJ databases">
        <title>Aphanomyces genome sequencing and annotation.</title>
        <authorList>
            <person name="Minardi D."/>
            <person name="Oidtmann B."/>
            <person name="Van Der Giezen M."/>
            <person name="Studholme D.J."/>
        </authorList>
    </citation>
    <scope>NUCLEOTIDE SEQUENCE [LARGE SCALE GENOMIC DNA]</scope>
    <source>
        <strain evidence="2 3">Yx</strain>
    </source>
</reference>
<feature type="non-terminal residue" evidence="2">
    <location>
        <position position="311"/>
    </location>
</feature>